<keyword evidence="3" id="KW-1185">Reference proteome</keyword>
<dbReference type="InterPro" id="IPR002575">
    <property type="entry name" value="Aminoglycoside_PTrfase"/>
</dbReference>
<name>A0ABP4Q799_9ACTN</name>
<gene>
    <name evidence="2" type="ORF">GCM10009804_68960</name>
</gene>
<evidence type="ECO:0000259" key="1">
    <source>
        <dbReference type="Pfam" id="PF01636"/>
    </source>
</evidence>
<protein>
    <recommendedName>
        <fullName evidence="1">Aminoglycoside phosphotransferase domain-containing protein</fullName>
    </recommendedName>
</protein>
<evidence type="ECO:0000313" key="3">
    <source>
        <dbReference type="Proteomes" id="UP001501705"/>
    </source>
</evidence>
<dbReference type="InterPro" id="IPR051678">
    <property type="entry name" value="AGP_Transferase"/>
</dbReference>
<dbReference type="InterPro" id="IPR011009">
    <property type="entry name" value="Kinase-like_dom_sf"/>
</dbReference>
<proteinExistence type="predicted"/>
<dbReference type="Pfam" id="PF01636">
    <property type="entry name" value="APH"/>
    <property type="match status" value="1"/>
</dbReference>
<reference evidence="3" key="1">
    <citation type="journal article" date="2019" name="Int. J. Syst. Evol. Microbiol.">
        <title>The Global Catalogue of Microorganisms (GCM) 10K type strain sequencing project: providing services to taxonomists for standard genome sequencing and annotation.</title>
        <authorList>
            <consortium name="The Broad Institute Genomics Platform"/>
            <consortium name="The Broad Institute Genome Sequencing Center for Infectious Disease"/>
            <person name="Wu L."/>
            <person name="Ma J."/>
        </authorList>
    </citation>
    <scope>NUCLEOTIDE SEQUENCE [LARGE SCALE GENOMIC DNA]</scope>
    <source>
        <strain evidence="3">JCM 15572</strain>
    </source>
</reference>
<comment type="caution">
    <text evidence="2">The sequence shown here is derived from an EMBL/GenBank/DDBJ whole genome shotgun (WGS) entry which is preliminary data.</text>
</comment>
<sequence length="202" mass="22468">MKLQPVERAPGAFQQSLTPPQIEAVCRRALGLEAVAAVELGLGGYNSVYRVDLRGRDEPVILRAAPEEAAQFGSERHLMRNEYATLPWLATIAPLLPRVLAVDWSHEVINRDWMIQTCLPGIPAPKHLDTYPRSGRTTFFRQLGTITRAVHAVRGPTSAESTARTINCLLAATLRLERHRLNNPQAVQSTYPEMAKLLTQLD</sequence>
<dbReference type="EMBL" id="BAAAPH010000031">
    <property type="protein sequence ID" value="GAA1602666.1"/>
    <property type="molecule type" value="Genomic_DNA"/>
</dbReference>
<dbReference type="RefSeq" id="WP_344240496.1">
    <property type="nucleotide sequence ID" value="NZ_BAAAPH010000031.1"/>
</dbReference>
<dbReference type="PANTHER" id="PTHR21310">
    <property type="entry name" value="AMINOGLYCOSIDE PHOSPHOTRANSFERASE-RELATED-RELATED"/>
    <property type="match status" value="1"/>
</dbReference>
<accession>A0ABP4Q799</accession>
<evidence type="ECO:0000313" key="2">
    <source>
        <dbReference type="EMBL" id="GAA1602666.1"/>
    </source>
</evidence>
<organism evidence="2 3">
    <name type="scientific">Kribbella hippodromi</name>
    <dbReference type="NCBI Taxonomy" id="434347"/>
    <lineage>
        <taxon>Bacteria</taxon>
        <taxon>Bacillati</taxon>
        <taxon>Actinomycetota</taxon>
        <taxon>Actinomycetes</taxon>
        <taxon>Propionibacteriales</taxon>
        <taxon>Kribbellaceae</taxon>
        <taxon>Kribbella</taxon>
    </lineage>
</organism>
<dbReference type="SUPFAM" id="SSF56112">
    <property type="entry name" value="Protein kinase-like (PK-like)"/>
    <property type="match status" value="1"/>
</dbReference>
<dbReference type="Proteomes" id="UP001501705">
    <property type="component" value="Unassembled WGS sequence"/>
</dbReference>
<feature type="domain" description="Aminoglycoside phosphotransferase" evidence="1">
    <location>
        <begin position="41"/>
        <end position="181"/>
    </location>
</feature>